<name>A0A3P6AQ32_BRACM</name>
<accession>A0A3P6AQ32</accession>
<dbReference type="EMBL" id="LR031573">
    <property type="protein sequence ID" value="VDC93477.1"/>
    <property type="molecule type" value="Genomic_DNA"/>
</dbReference>
<dbReference type="AlphaFoldDB" id="A0A3P6AQ32"/>
<proteinExistence type="predicted"/>
<sequence length="50" mass="5760">MCIRVSRDDRGTLCRKPHFKIRSLLERSSSQELIECHHSLAQVRGVVAHC</sequence>
<organism evidence="1">
    <name type="scientific">Brassica campestris</name>
    <name type="common">Field mustard</name>
    <dbReference type="NCBI Taxonomy" id="3711"/>
    <lineage>
        <taxon>Eukaryota</taxon>
        <taxon>Viridiplantae</taxon>
        <taxon>Streptophyta</taxon>
        <taxon>Embryophyta</taxon>
        <taxon>Tracheophyta</taxon>
        <taxon>Spermatophyta</taxon>
        <taxon>Magnoliopsida</taxon>
        <taxon>eudicotyledons</taxon>
        <taxon>Gunneridae</taxon>
        <taxon>Pentapetalae</taxon>
        <taxon>rosids</taxon>
        <taxon>malvids</taxon>
        <taxon>Brassicales</taxon>
        <taxon>Brassicaceae</taxon>
        <taxon>Brassiceae</taxon>
        <taxon>Brassica</taxon>
    </lineage>
</organism>
<evidence type="ECO:0000313" key="1">
    <source>
        <dbReference type="EMBL" id="VDC93477.1"/>
    </source>
</evidence>
<reference evidence="1" key="1">
    <citation type="submission" date="2018-11" db="EMBL/GenBank/DDBJ databases">
        <authorList>
            <consortium name="Genoscope - CEA"/>
            <person name="William W."/>
        </authorList>
    </citation>
    <scope>NUCLEOTIDE SEQUENCE</scope>
</reference>
<protein>
    <submittedName>
        <fullName evidence="1">Uncharacterized protein</fullName>
    </submittedName>
</protein>
<gene>
    <name evidence="1" type="ORF">BRAA02T09349Z</name>
</gene>